<feature type="transmembrane region" description="Helical" evidence="9">
    <location>
        <begin position="244"/>
        <end position="268"/>
    </location>
</feature>
<gene>
    <name evidence="11" type="ORF">A9309_06370</name>
</gene>
<evidence type="ECO:0000313" key="12">
    <source>
        <dbReference type="Proteomes" id="UP000092607"/>
    </source>
</evidence>
<dbReference type="PROSITE" id="PS01023">
    <property type="entry name" value="PTR2_2"/>
    <property type="match status" value="1"/>
</dbReference>
<reference evidence="11 12" key="1">
    <citation type="submission" date="2016-06" db="EMBL/GenBank/DDBJ databases">
        <title>Draft genome of Moraxella lacunata CCUG 57757A.</title>
        <authorList>
            <person name="Salva-Serra F."/>
            <person name="Engstrom-Jakobsson H."/>
            <person name="Thorell K."/>
            <person name="Gonzales-Siles L."/>
            <person name="Karlsson R."/>
            <person name="Boulund F."/>
            <person name="Engstrand L."/>
            <person name="Kristiansson E."/>
            <person name="Moore E."/>
        </authorList>
    </citation>
    <scope>NUCLEOTIDE SEQUENCE [LARGE SCALE GENOMIC DNA]</scope>
    <source>
        <strain evidence="11 12">CCUG 57757A</strain>
    </source>
</reference>
<name>A0A1B8Q2I1_MORLA</name>
<keyword evidence="2 8" id="KW-0813">Transport</keyword>
<feature type="transmembrane region" description="Helical" evidence="9">
    <location>
        <begin position="128"/>
        <end position="154"/>
    </location>
</feature>
<dbReference type="PROSITE" id="PS50850">
    <property type="entry name" value="MFS"/>
    <property type="match status" value="1"/>
</dbReference>
<dbReference type="InterPro" id="IPR020846">
    <property type="entry name" value="MFS_dom"/>
</dbReference>
<feature type="transmembrane region" description="Helical" evidence="9">
    <location>
        <begin position="166"/>
        <end position="186"/>
    </location>
</feature>
<dbReference type="Proteomes" id="UP000092607">
    <property type="component" value="Unassembled WGS sequence"/>
</dbReference>
<feature type="transmembrane region" description="Helical" evidence="9">
    <location>
        <begin position="45"/>
        <end position="64"/>
    </location>
</feature>
<feature type="domain" description="Major facilitator superfamily (MFS) profile" evidence="10">
    <location>
        <begin position="30"/>
        <end position="508"/>
    </location>
</feature>
<dbReference type="GO" id="GO:0006857">
    <property type="term" value="P:oligopeptide transport"/>
    <property type="evidence" value="ECO:0007669"/>
    <property type="project" value="InterPro"/>
</dbReference>
<dbReference type="RefSeq" id="WP_065255273.1">
    <property type="nucleotide sequence ID" value="NZ_LZDR01000037.1"/>
</dbReference>
<feature type="transmembrane region" description="Helical" evidence="9">
    <location>
        <begin position="274"/>
        <end position="292"/>
    </location>
</feature>
<evidence type="ECO:0000256" key="3">
    <source>
        <dbReference type="ARBA" id="ARBA00022475"/>
    </source>
</evidence>
<feature type="transmembrane region" description="Helical" evidence="9">
    <location>
        <begin position="192"/>
        <end position="213"/>
    </location>
</feature>
<dbReference type="EMBL" id="LZMS01000054">
    <property type="protein sequence ID" value="OBX63125.1"/>
    <property type="molecule type" value="Genomic_DNA"/>
</dbReference>
<dbReference type="InterPro" id="IPR018456">
    <property type="entry name" value="PTR2_symporter_CS"/>
</dbReference>
<keyword evidence="5" id="KW-0653">Protein transport</keyword>
<feature type="transmembrane region" description="Helical" evidence="9">
    <location>
        <begin position="304"/>
        <end position="321"/>
    </location>
</feature>
<evidence type="ECO:0000256" key="7">
    <source>
        <dbReference type="ARBA" id="ARBA00023136"/>
    </source>
</evidence>
<keyword evidence="7 9" id="KW-0472">Membrane</keyword>
<sequence>MANSSADTNADTHFKKLDKAFLGHPKPLQGLFFVEMWERFSYYGIRPLLVLFMTTAIVSGGFGFDDTTAAAIYGIFSGMMYLVPLAGGWLADNWLGQERSLWWGCIIMALGHLAIGMSALPMLGMTMFFVGLILLVLGTGLFKTCIAVMVGSLYDDKDDRRDSGFTVFYMSINLGAMVAPIATGYFVDKGQWHTGFTIGGIGMLIALLVYRFVAKKYLTEFANSKGMSVSWDKPSRRVAHVGKVVFAFLVALCGLVVLVSTGVLTINAVAIRDAMTYLIIGALFAFFGWAFLSSRFVKAEKMRLLVCFFLIVGASLFWSSFEQQPASFNLFAERYTDRSLGGFNIPTVWFQSLNPIFILLFAPLVSMLWIKLGKRHKNPNSMTKFALGMLLASVAFAIMIMASKMIVAGSASVSMMWLVSSLLFLTIAELCISPVGMSSMTKLAPQGMQGVMMGLWYTSISLGGLIGSISGGYVSAETIGDLPKLFTALTVFLVVCGVLLLVLAKPITNMLSQTDKDATV</sequence>
<keyword evidence="6 9" id="KW-1133">Transmembrane helix</keyword>
<keyword evidence="5" id="KW-0571">Peptide transport</keyword>
<evidence type="ECO:0000256" key="6">
    <source>
        <dbReference type="ARBA" id="ARBA00022989"/>
    </source>
</evidence>
<dbReference type="NCBIfam" id="TIGR00924">
    <property type="entry name" value="yjdL_sub1_fam"/>
    <property type="match status" value="1"/>
</dbReference>
<feature type="transmembrane region" description="Helical" evidence="9">
    <location>
        <begin position="382"/>
        <end position="402"/>
    </location>
</feature>
<evidence type="ECO:0000256" key="4">
    <source>
        <dbReference type="ARBA" id="ARBA00022692"/>
    </source>
</evidence>
<evidence type="ECO:0000256" key="2">
    <source>
        <dbReference type="ARBA" id="ARBA00022448"/>
    </source>
</evidence>
<evidence type="ECO:0000259" key="10">
    <source>
        <dbReference type="PROSITE" id="PS50850"/>
    </source>
</evidence>
<comment type="caution">
    <text evidence="11">The sequence shown here is derived from an EMBL/GenBank/DDBJ whole genome shotgun (WGS) entry which is preliminary data.</text>
</comment>
<organism evidence="11 12">
    <name type="scientific">Moraxella lacunata</name>
    <dbReference type="NCBI Taxonomy" id="477"/>
    <lineage>
        <taxon>Bacteria</taxon>
        <taxon>Pseudomonadati</taxon>
        <taxon>Pseudomonadota</taxon>
        <taxon>Gammaproteobacteria</taxon>
        <taxon>Moraxellales</taxon>
        <taxon>Moraxellaceae</taxon>
        <taxon>Moraxella</taxon>
    </lineage>
</organism>
<dbReference type="InterPro" id="IPR036259">
    <property type="entry name" value="MFS_trans_sf"/>
</dbReference>
<evidence type="ECO:0000256" key="9">
    <source>
        <dbReference type="SAM" id="Phobius"/>
    </source>
</evidence>
<feature type="transmembrane region" description="Helical" evidence="9">
    <location>
        <begin position="485"/>
        <end position="504"/>
    </location>
</feature>
<comment type="similarity">
    <text evidence="8">Belongs to the major facilitator superfamily. Proton-dependent oligopeptide transporter (POT/PTR) (TC 2.A.17) family.</text>
</comment>
<dbReference type="InterPro" id="IPR005279">
    <property type="entry name" value="Dipep/tripep_permease"/>
</dbReference>
<dbReference type="GO" id="GO:0005886">
    <property type="term" value="C:plasma membrane"/>
    <property type="evidence" value="ECO:0007669"/>
    <property type="project" value="UniProtKB-SubCell"/>
</dbReference>
<feature type="transmembrane region" description="Helical" evidence="9">
    <location>
        <begin position="453"/>
        <end position="473"/>
    </location>
</feature>
<feature type="transmembrane region" description="Helical" evidence="9">
    <location>
        <begin position="348"/>
        <end position="370"/>
    </location>
</feature>
<dbReference type="InterPro" id="IPR000109">
    <property type="entry name" value="POT_fam"/>
</dbReference>
<comment type="subcellular location">
    <subcellularLocation>
        <location evidence="1">Cell membrane</location>
        <topology evidence="1">Multi-pass membrane protein</topology>
    </subcellularLocation>
    <subcellularLocation>
        <location evidence="8">Membrane</location>
        <topology evidence="8">Multi-pass membrane protein</topology>
    </subcellularLocation>
</comment>
<dbReference type="PANTHER" id="PTHR23517">
    <property type="entry name" value="RESISTANCE PROTEIN MDTM, PUTATIVE-RELATED-RELATED"/>
    <property type="match status" value="1"/>
</dbReference>
<dbReference type="OrthoDB" id="9772725at2"/>
<feature type="transmembrane region" description="Helical" evidence="9">
    <location>
        <begin position="70"/>
        <end position="89"/>
    </location>
</feature>
<accession>A0A1B8Q2I1</accession>
<evidence type="ECO:0000256" key="8">
    <source>
        <dbReference type="RuleBase" id="RU003755"/>
    </source>
</evidence>
<dbReference type="InterPro" id="IPR050171">
    <property type="entry name" value="MFS_Transporters"/>
</dbReference>
<keyword evidence="4 8" id="KW-0812">Transmembrane</keyword>
<evidence type="ECO:0000256" key="5">
    <source>
        <dbReference type="ARBA" id="ARBA00022856"/>
    </source>
</evidence>
<proteinExistence type="inferred from homology"/>
<feature type="transmembrane region" description="Helical" evidence="9">
    <location>
        <begin position="101"/>
        <end position="122"/>
    </location>
</feature>
<dbReference type="AlphaFoldDB" id="A0A1B8Q2I1"/>
<evidence type="ECO:0000313" key="11">
    <source>
        <dbReference type="EMBL" id="OBX63125.1"/>
    </source>
</evidence>
<dbReference type="PANTHER" id="PTHR23517:SF15">
    <property type="entry name" value="PROTON-DEPENDENT OLIGOPEPTIDE FAMILY TRANSPORT PROTEIN"/>
    <property type="match status" value="1"/>
</dbReference>
<dbReference type="CDD" id="cd17346">
    <property type="entry name" value="MFS_DtpA_like"/>
    <property type="match status" value="1"/>
</dbReference>
<evidence type="ECO:0000256" key="1">
    <source>
        <dbReference type="ARBA" id="ARBA00004651"/>
    </source>
</evidence>
<keyword evidence="3" id="KW-1003">Cell membrane</keyword>
<protein>
    <submittedName>
        <fullName evidence="11">Amino acid transporter</fullName>
    </submittedName>
</protein>
<dbReference type="SUPFAM" id="SSF103473">
    <property type="entry name" value="MFS general substrate transporter"/>
    <property type="match status" value="2"/>
</dbReference>
<dbReference type="Pfam" id="PF00854">
    <property type="entry name" value="PTR2"/>
    <property type="match status" value="1"/>
</dbReference>
<dbReference type="GO" id="GO:1904680">
    <property type="term" value="F:peptide transmembrane transporter activity"/>
    <property type="evidence" value="ECO:0007669"/>
    <property type="project" value="InterPro"/>
</dbReference>
<dbReference type="Gene3D" id="1.20.1250.20">
    <property type="entry name" value="MFS general substrate transporter like domains"/>
    <property type="match status" value="1"/>
</dbReference>
<feature type="transmembrane region" description="Helical" evidence="9">
    <location>
        <begin position="414"/>
        <end position="432"/>
    </location>
</feature>